<evidence type="ECO:0000313" key="3">
    <source>
        <dbReference type="EMBL" id="KIM70915.1"/>
    </source>
</evidence>
<dbReference type="OrthoDB" id="2866718at2759"/>
<proteinExistence type="predicted"/>
<dbReference type="STRING" id="1036808.A0A0C3EDZ5"/>
<organism evidence="3 4">
    <name type="scientific">Scleroderma citrinum Foug A</name>
    <dbReference type="NCBI Taxonomy" id="1036808"/>
    <lineage>
        <taxon>Eukaryota</taxon>
        <taxon>Fungi</taxon>
        <taxon>Dikarya</taxon>
        <taxon>Basidiomycota</taxon>
        <taxon>Agaricomycotina</taxon>
        <taxon>Agaricomycetes</taxon>
        <taxon>Agaricomycetidae</taxon>
        <taxon>Boletales</taxon>
        <taxon>Sclerodermatineae</taxon>
        <taxon>Sclerodermataceae</taxon>
        <taxon>Scleroderma</taxon>
    </lineage>
</organism>
<dbReference type="Pfam" id="PF12937">
    <property type="entry name" value="F-box-like"/>
    <property type="match status" value="1"/>
</dbReference>
<name>A0A0C3EDZ5_9AGAM</name>
<dbReference type="Proteomes" id="UP000053989">
    <property type="component" value="Unassembled WGS sequence"/>
</dbReference>
<feature type="domain" description="F-box" evidence="2">
    <location>
        <begin position="61"/>
        <end position="113"/>
    </location>
</feature>
<dbReference type="EMBL" id="KN822004">
    <property type="protein sequence ID" value="KIM70915.1"/>
    <property type="molecule type" value="Genomic_DNA"/>
</dbReference>
<feature type="coiled-coil region" evidence="1">
    <location>
        <begin position="18"/>
        <end position="45"/>
    </location>
</feature>
<dbReference type="InParanoid" id="A0A0C3EDZ5"/>
<evidence type="ECO:0000313" key="4">
    <source>
        <dbReference type="Proteomes" id="UP000053989"/>
    </source>
</evidence>
<accession>A0A0C3EDZ5</accession>
<keyword evidence="4" id="KW-1185">Reference proteome</keyword>
<evidence type="ECO:0000256" key="1">
    <source>
        <dbReference type="SAM" id="Coils"/>
    </source>
</evidence>
<dbReference type="PROSITE" id="PS50181">
    <property type="entry name" value="FBOX"/>
    <property type="match status" value="1"/>
</dbReference>
<keyword evidence="1" id="KW-0175">Coiled coil</keyword>
<gene>
    <name evidence="3" type="ORF">SCLCIDRAFT_18882</name>
</gene>
<protein>
    <recommendedName>
        <fullName evidence="2">F-box domain-containing protein</fullName>
    </recommendedName>
</protein>
<evidence type="ECO:0000259" key="2">
    <source>
        <dbReference type="PROSITE" id="PS50181"/>
    </source>
</evidence>
<sequence>MFKINCPRVTVRFTMDDLTQARIEFAQLEAKAEELFKQLTEVRTALSAQWIKIASLVRKRPPPIHRLPTELLVSILHLDISAHSFHERKWQLAMVSRRWRDVILDNPIFWTTINLLTMSPSAIKTHLKRSGKSLLDIVIEIDGPPSSHSARLGSSMHIVMPHVYRWRTLDVFETGTYYNSDDDPLAVVELLEEAFYGLEFPSLKRAIIACSLSTAYPSFLSPTRAPLVEELALNNCRPWKDFAPPSTLKTLELAFESIIDPVHYPTFPYLIPTQTLTTLSLSGVIDDWSLQPNSFQFPVLKTLILWVSRTKELLQAIVAPNLEHFEYRSEYPDDLPSVVFDGLGPKFARVHRVSFFNFNAARRLLDHDHSALPLCEAFPDIRHVELSLQDLAGLFVPVPPYMVESTHSQYLIDLWKNLQSLTLHRPSDDWVKRLDQLSGWLMQRQKSSLPLLRIKLTDLGHFGSRVNLVEYFLYLHKCLQGYCLLECDIPTSVEKYLSDCRVLG</sequence>
<reference evidence="3 4" key="1">
    <citation type="submission" date="2014-04" db="EMBL/GenBank/DDBJ databases">
        <authorList>
            <consortium name="DOE Joint Genome Institute"/>
            <person name="Kuo A."/>
            <person name="Kohler A."/>
            <person name="Nagy L.G."/>
            <person name="Floudas D."/>
            <person name="Copeland A."/>
            <person name="Barry K.W."/>
            <person name="Cichocki N."/>
            <person name="Veneault-Fourrey C."/>
            <person name="LaButti K."/>
            <person name="Lindquist E.A."/>
            <person name="Lipzen A."/>
            <person name="Lundell T."/>
            <person name="Morin E."/>
            <person name="Murat C."/>
            <person name="Sun H."/>
            <person name="Tunlid A."/>
            <person name="Henrissat B."/>
            <person name="Grigoriev I.V."/>
            <person name="Hibbett D.S."/>
            <person name="Martin F."/>
            <person name="Nordberg H.P."/>
            <person name="Cantor M.N."/>
            <person name="Hua S.X."/>
        </authorList>
    </citation>
    <scope>NUCLEOTIDE SEQUENCE [LARGE SCALE GENOMIC DNA]</scope>
    <source>
        <strain evidence="3 4">Foug A</strain>
    </source>
</reference>
<dbReference type="InterPro" id="IPR001810">
    <property type="entry name" value="F-box_dom"/>
</dbReference>
<dbReference type="HOGENOM" id="CLU_023752_1_0_1"/>
<reference evidence="4" key="2">
    <citation type="submission" date="2015-01" db="EMBL/GenBank/DDBJ databases">
        <title>Evolutionary Origins and Diversification of the Mycorrhizal Mutualists.</title>
        <authorList>
            <consortium name="DOE Joint Genome Institute"/>
            <consortium name="Mycorrhizal Genomics Consortium"/>
            <person name="Kohler A."/>
            <person name="Kuo A."/>
            <person name="Nagy L.G."/>
            <person name="Floudas D."/>
            <person name="Copeland A."/>
            <person name="Barry K.W."/>
            <person name="Cichocki N."/>
            <person name="Veneault-Fourrey C."/>
            <person name="LaButti K."/>
            <person name="Lindquist E.A."/>
            <person name="Lipzen A."/>
            <person name="Lundell T."/>
            <person name="Morin E."/>
            <person name="Murat C."/>
            <person name="Riley R."/>
            <person name="Ohm R."/>
            <person name="Sun H."/>
            <person name="Tunlid A."/>
            <person name="Henrissat B."/>
            <person name="Grigoriev I.V."/>
            <person name="Hibbett D.S."/>
            <person name="Martin F."/>
        </authorList>
    </citation>
    <scope>NUCLEOTIDE SEQUENCE [LARGE SCALE GENOMIC DNA]</scope>
    <source>
        <strain evidence="4">Foug A</strain>
    </source>
</reference>
<dbReference type="AlphaFoldDB" id="A0A0C3EDZ5"/>